<reference evidence="2 3" key="2">
    <citation type="submission" date="2019-01" db="EMBL/GenBank/DDBJ databases">
        <title>A chromosome length genome reference of the Java medaka (oryzias javanicus).</title>
        <authorList>
            <person name="Herpin A."/>
            <person name="Takehana Y."/>
            <person name="Naruse K."/>
            <person name="Ansai S."/>
            <person name="Kawaguchi M."/>
        </authorList>
    </citation>
    <scope>NUCLEOTIDE SEQUENCE [LARGE SCALE GENOMIC DNA]</scope>
    <source>
        <strain evidence="2">RS831</strain>
        <tissue evidence="2">Whole body</tissue>
    </source>
</reference>
<sequence>MKNALVTPFPVTPSPPPRSCARHVLEEEEEEEEEEIRTKKVGDGVGRFTVCTVCVEMFLTRAIGEDSRAQHRRSLLSILSAYFKG</sequence>
<keyword evidence="3" id="KW-1185">Reference proteome</keyword>
<reference evidence="2 3" key="1">
    <citation type="submission" date="2018-11" db="EMBL/GenBank/DDBJ databases">
        <authorList>
            <person name="Lopez-Roques C."/>
            <person name="Donnadieu C."/>
            <person name="Bouchez O."/>
            <person name="Klopp C."/>
            <person name="Cabau C."/>
            <person name="Zahm M."/>
        </authorList>
    </citation>
    <scope>NUCLEOTIDE SEQUENCE [LARGE SCALE GENOMIC DNA]</scope>
    <source>
        <strain evidence="2">RS831</strain>
        <tissue evidence="2">Whole body</tissue>
    </source>
</reference>
<evidence type="ECO:0000256" key="1">
    <source>
        <dbReference type="SAM" id="MobiDB-lite"/>
    </source>
</evidence>
<gene>
    <name evidence="2" type="ORF">OJAV_G00076450</name>
</gene>
<evidence type="ECO:0000313" key="2">
    <source>
        <dbReference type="EMBL" id="RVE69303.1"/>
    </source>
</evidence>
<evidence type="ECO:0000313" key="3">
    <source>
        <dbReference type="Proteomes" id="UP000283210"/>
    </source>
</evidence>
<dbReference type="Proteomes" id="UP000283210">
    <property type="component" value="Chromosome 8"/>
</dbReference>
<protein>
    <submittedName>
        <fullName evidence="2">Uncharacterized protein</fullName>
    </submittedName>
</protein>
<organism evidence="2 3">
    <name type="scientific">Oryzias javanicus</name>
    <name type="common">Javanese ricefish</name>
    <name type="synonym">Aplocheilus javanicus</name>
    <dbReference type="NCBI Taxonomy" id="123683"/>
    <lineage>
        <taxon>Eukaryota</taxon>
        <taxon>Metazoa</taxon>
        <taxon>Chordata</taxon>
        <taxon>Craniata</taxon>
        <taxon>Vertebrata</taxon>
        <taxon>Euteleostomi</taxon>
        <taxon>Actinopterygii</taxon>
        <taxon>Neopterygii</taxon>
        <taxon>Teleostei</taxon>
        <taxon>Neoteleostei</taxon>
        <taxon>Acanthomorphata</taxon>
        <taxon>Ovalentaria</taxon>
        <taxon>Atherinomorphae</taxon>
        <taxon>Beloniformes</taxon>
        <taxon>Adrianichthyidae</taxon>
        <taxon>Oryziinae</taxon>
        <taxon>Oryzias</taxon>
    </lineage>
</organism>
<accession>A0A437D2I0</accession>
<proteinExistence type="predicted"/>
<feature type="region of interest" description="Disordered" evidence="1">
    <location>
        <begin position="1"/>
        <end position="20"/>
    </location>
</feature>
<dbReference type="AlphaFoldDB" id="A0A437D2I0"/>
<name>A0A437D2I0_ORYJA</name>
<dbReference type="EMBL" id="CM012444">
    <property type="protein sequence ID" value="RVE69303.1"/>
    <property type="molecule type" value="Genomic_DNA"/>
</dbReference>